<evidence type="ECO:0000256" key="1">
    <source>
        <dbReference type="ARBA" id="ARBA00007409"/>
    </source>
</evidence>
<dbReference type="Gene3D" id="1.20.1050.10">
    <property type="match status" value="1"/>
</dbReference>
<dbReference type="AlphaFoldDB" id="A0A9P9WQH3"/>
<comment type="caution">
    <text evidence="4">The sequence shown here is derived from an EMBL/GenBank/DDBJ whole genome shotgun (WGS) entry which is preliminary data.</text>
</comment>
<evidence type="ECO:0000259" key="2">
    <source>
        <dbReference type="PROSITE" id="PS50404"/>
    </source>
</evidence>
<feature type="domain" description="GST C-terminal" evidence="3">
    <location>
        <begin position="50"/>
        <end position="175"/>
    </location>
</feature>
<dbReference type="InterPro" id="IPR010987">
    <property type="entry name" value="Glutathione-S-Trfase_C-like"/>
</dbReference>
<dbReference type="PROSITE" id="PS50405">
    <property type="entry name" value="GST_CTER"/>
    <property type="match status" value="1"/>
</dbReference>
<organism evidence="4 5">
    <name type="scientific">Neoarthrinium moseri</name>
    <dbReference type="NCBI Taxonomy" id="1658444"/>
    <lineage>
        <taxon>Eukaryota</taxon>
        <taxon>Fungi</taxon>
        <taxon>Dikarya</taxon>
        <taxon>Ascomycota</taxon>
        <taxon>Pezizomycotina</taxon>
        <taxon>Sordariomycetes</taxon>
        <taxon>Xylariomycetidae</taxon>
        <taxon>Amphisphaeriales</taxon>
        <taxon>Apiosporaceae</taxon>
        <taxon>Neoarthrinium</taxon>
    </lineage>
</organism>
<dbReference type="SUPFAM" id="SSF47616">
    <property type="entry name" value="GST C-terminal domain-like"/>
    <property type="match status" value="1"/>
</dbReference>
<dbReference type="InterPro" id="IPR036249">
    <property type="entry name" value="Thioredoxin-like_sf"/>
</dbReference>
<reference evidence="4" key="1">
    <citation type="submission" date="2021-03" db="EMBL/GenBank/DDBJ databases">
        <title>Revisited historic fungal species revealed as producer of novel bioactive compounds through whole genome sequencing and comparative genomics.</title>
        <authorList>
            <person name="Vignolle G.A."/>
            <person name="Hochenegger N."/>
            <person name="Mach R.L."/>
            <person name="Mach-Aigner A.R."/>
            <person name="Javad Rahimi M."/>
            <person name="Salim K.A."/>
            <person name="Chan C.M."/>
            <person name="Lim L.B.L."/>
            <person name="Cai F."/>
            <person name="Druzhinina I.S."/>
            <person name="U'Ren J.M."/>
            <person name="Derntl C."/>
        </authorList>
    </citation>
    <scope>NUCLEOTIDE SEQUENCE</scope>
    <source>
        <strain evidence="4">TUCIM 5799</strain>
    </source>
</reference>
<dbReference type="PANTHER" id="PTHR44051:SF9">
    <property type="entry name" value="GLUTATHIONE S-TRANSFERASE 1"/>
    <property type="match status" value="1"/>
</dbReference>
<evidence type="ECO:0008006" key="6">
    <source>
        <dbReference type="Google" id="ProtNLM"/>
    </source>
</evidence>
<dbReference type="Pfam" id="PF00043">
    <property type="entry name" value="GST_C"/>
    <property type="match status" value="1"/>
</dbReference>
<dbReference type="Proteomes" id="UP000829685">
    <property type="component" value="Unassembled WGS sequence"/>
</dbReference>
<evidence type="ECO:0000259" key="3">
    <source>
        <dbReference type="PROSITE" id="PS50405"/>
    </source>
</evidence>
<dbReference type="InterPro" id="IPR004046">
    <property type="entry name" value="GST_C"/>
</dbReference>
<dbReference type="SFLD" id="SFLDS00019">
    <property type="entry name" value="Glutathione_Transferase_(cytos"/>
    <property type="match status" value="1"/>
</dbReference>
<dbReference type="PANTHER" id="PTHR44051">
    <property type="entry name" value="GLUTATHIONE S-TRANSFERASE-RELATED"/>
    <property type="match status" value="1"/>
</dbReference>
<dbReference type="InterPro" id="IPR040079">
    <property type="entry name" value="Glutathione_S-Trfase"/>
</dbReference>
<dbReference type="EMBL" id="JAFIMR010000009">
    <property type="protein sequence ID" value="KAI1874712.1"/>
    <property type="molecule type" value="Genomic_DNA"/>
</dbReference>
<accession>A0A9P9WQH3</accession>
<dbReference type="SFLD" id="SFLDG00358">
    <property type="entry name" value="Main_(cytGST)"/>
    <property type="match status" value="1"/>
</dbReference>
<dbReference type="Gene3D" id="3.40.30.10">
    <property type="entry name" value="Glutaredoxin"/>
    <property type="match status" value="1"/>
</dbReference>
<gene>
    <name evidence="4" type="ORF">JX265_004920</name>
</gene>
<dbReference type="PROSITE" id="PS50404">
    <property type="entry name" value="GST_NTER"/>
    <property type="match status" value="1"/>
</dbReference>
<dbReference type="Pfam" id="PF13417">
    <property type="entry name" value="GST_N_3"/>
    <property type="match status" value="1"/>
</dbReference>
<comment type="similarity">
    <text evidence="1">Belongs to the GST superfamily.</text>
</comment>
<evidence type="ECO:0000313" key="4">
    <source>
        <dbReference type="EMBL" id="KAI1874712.1"/>
    </source>
</evidence>
<dbReference type="InterPro" id="IPR036282">
    <property type="entry name" value="Glutathione-S-Trfase_C_sf"/>
</dbReference>
<feature type="domain" description="GST N-terminal" evidence="2">
    <location>
        <begin position="1"/>
        <end position="44"/>
    </location>
</feature>
<evidence type="ECO:0000313" key="5">
    <source>
        <dbReference type="Proteomes" id="UP000829685"/>
    </source>
</evidence>
<sequence length="185" mass="20397">MMCPPELQALHPTKAAPVIQDGNITLAESGAIVEYILTKYGGGKLALPPTSSDYADYLYFLHFANGYFQPALLRYGPVMRCGASSDDLAAKFTKRGFEQSLQILEDRVGKHPWLAGAEFTAADIMNVCSLTTMRVFYPYSLEAYPAIVAYLKRVSERVGFQTATEKGDPGFERPIGAEKPLYGQR</sequence>
<dbReference type="SUPFAM" id="SSF52833">
    <property type="entry name" value="Thioredoxin-like"/>
    <property type="match status" value="1"/>
</dbReference>
<dbReference type="InterPro" id="IPR004045">
    <property type="entry name" value="Glutathione_S-Trfase_N"/>
</dbReference>
<protein>
    <recommendedName>
        <fullName evidence="6">Glutathione S-transferase</fullName>
    </recommendedName>
</protein>
<keyword evidence="5" id="KW-1185">Reference proteome</keyword>
<proteinExistence type="inferred from homology"/>
<name>A0A9P9WQH3_9PEZI</name>